<keyword evidence="2" id="KW-1185">Reference proteome</keyword>
<evidence type="ECO:0000313" key="1">
    <source>
        <dbReference type="EMBL" id="KAG7355250.1"/>
    </source>
</evidence>
<evidence type="ECO:0000313" key="2">
    <source>
        <dbReference type="Proteomes" id="UP000693970"/>
    </source>
</evidence>
<organism evidence="1 2">
    <name type="scientific">Nitzschia inconspicua</name>
    <dbReference type="NCBI Taxonomy" id="303405"/>
    <lineage>
        <taxon>Eukaryota</taxon>
        <taxon>Sar</taxon>
        <taxon>Stramenopiles</taxon>
        <taxon>Ochrophyta</taxon>
        <taxon>Bacillariophyta</taxon>
        <taxon>Bacillariophyceae</taxon>
        <taxon>Bacillariophycidae</taxon>
        <taxon>Bacillariales</taxon>
        <taxon>Bacillariaceae</taxon>
        <taxon>Nitzschia</taxon>
    </lineage>
</organism>
<gene>
    <name evidence="1" type="ORF">IV203_004606</name>
</gene>
<sequence>MERLGSSMDKDSSFVETLVIPDGSSVRDQAVATVTMPEFEPACVMEDFELDEEVVSQLRMHITTVANLY</sequence>
<dbReference type="AlphaFoldDB" id="A0A9K3L440"/>
<comment type="caution">
    <text evidence="1">The sequence shown here is derived from an EMBL/GenBank/DDBJ whole genome shotgun (WGS) entry which is preliminary data.</text>
</comment>
<accession>A0A9K3L440</accession>
<dbReference type="Proteomes" id="UP000693970">
    <property type="component" value="Unassembled WGS sequence"/>
</dbReference>
<name>A0A9K3L440_9STRA</name>
<reference evidence="1" key="2">
    <citation type="submission" date="2021-04" db="EMBL/GenBank/DDBJ databases">
        <authorList>
            <person name="Podell S."/>
        </authorList>
    </citation>
    <scope>NUCLEOTIDE SEQUENCE</scope>
    <source>
        <strain evidence="1">Hildebrandi</strain>
    </source>
</reference>
<protein>
    <submittedName>
        <fullName evidence="1">Uncharacterized protein</fullName>
    </submittedName>
</protein>
<proteinExistence type="predicted"/>
<dbReference type="OrthoDB" id="41650at2759"/>
<reference evidence="1" key="1">
    <citation type="journal article" date="2021" name="Sci. Rep.">
        <title>Diploid genomic architecture of Nitzschia inconspicua, an elite biomass production diatom.</title>
        <authorList>
            <person name="Oliver A."/>
            <person name="Podell S."/>
            <person name="Pinowska A."/>
            <person name="Traller J.C."/>
            <person name="Smith S.R."/>
            <person name="McClure R."/>
            <person name="Beliaev A."/>
            <person name="Bohutskyi P."/>
            <person name="Hill E.A."/>
            <person name="Rabines A."/>
            <person name="Zheng H."/>
            <person name="Allen L.Z."/>
            <person name="Kuo A."/>
            <person name="Grigoriev I.V."/>
            <person name="Allen A.E."/>
            <person name="Hazlebeck D."/>
            <person name="Allen E.E."/>
        </authorList>
    </citation>
    <scope>NUCLEOTIDE SEQUENCE</scope>
    <source>
        <strain evidence="1">Hildebrandi</strain>
    </source>
</reference>
<dbReference type="EMBL" id="JAGRRH010000016">
    <property type="protein sequence ID" value="KAG7355250.1"/>
    <property type="molecule type" value="Genomic_DNA"/>
</dbReference>